<sequence length="315" mass="36531">MENYVHNADKLPVIFKHKLVDYQGVMLHEDYASMIPEVESLQCSNQDILLASFQKSGGTWMDSILTLITNNGDPDSLVQEEVRTGKYKPTFIIEFRWSSCPGRGDFKFLDLVKKIPPPKTMRTHLPYQLLPLELRRNNSKIIYVCRNVKDVMVSLYYHYMYHPSKIIDRLGTFEEFAEDFMKGAVADGPYFGHLHSYWTHRHDANVLFIAYEAMLKDHRGTVRKIATFLDKALSDAEIDNIVFHTSKDQMVANNDKTWRRYHTAKDANGVLLHQFIRTGMAGKWKSEFSDELSAETDAWIAENLQKYGFESNPFQ</sequence>
<protein>
    <recommendedName>
        <fullName evidence="3">Sulfotransferase domain-containing protein</fullName>
    </recommendedName>
</protein>
<evidence type="ECO:0000313" key="5">
    <source>
        <dbReference type="Proteomes" id="UP000186922"/>
    </source>
</evidence>
<dbReference type="PANTHER" id="PTHR11783">
    <property type="entry name" value="SULFOTRANSFERASE SULT"/>
    <property type="match status" value="1"/>
</dbReference>
<dbReference type="Pfam" id="PF00685">
    <property type="entry name" value="Sulfotransfer_1"/>
    <property type="match status" value="1"/>
</dbReference>
<proteinExistence type="inferred from homology"/>
<accession>A0A1D1VZH0</accession>
<dbReference type="InterPro" id="IPR027417">
    <property type="entry name" value="P-loop_NTPase"/>
</dbReference>
<organism evidence="4 5">
    <name type="scientific">Ramazzottius varieornatus</name>
    <name type="common">Water bear</name>
    <name type="synonym">Tardigrade</name>
    <dbReference type="NCBI Taxonomy" id="947166"/>
    <lineage>
        <taxon>Eukaryota</taxon>
        <taxon>Metazoa</taxon>
        <taxon>Ecdysozoa</taxon>
        <taxon>Tardigrada</taxon>
        <taxon>Eutardigrada</taxon>
        <taxon>Parachela</taxon>
        <taxon>Hypsibioidea</taxon>
        <taxon>Ramazzottiidae</taxon>
        <taxon>Ramazzottius</taxon>
    </lineage>
</organism>
<feature type="domain" description="Sulfotransferase" evidence="3">
    <location>
        <begin position="46"/>
        <end position="307"/>
    </location>
</feature>
<dbReference type="STRING" id="947166.A0A1D1VZH0"/>
<name>A0A1D1VZH0_RAMVA</name>
<dbReference type="AlphaFoldDB" id="A0A1D1VZH0"/>
<evidence type="ECO:0000313" key="4">
    <source>
        <dbReference type="EMBL" id="GAV06782.1"/>
    </source>
</evidence>
<dbReference type="InterPro" id="IPR000863">
    <property type="entry name" value="Sulfotransferase_dom"/>
</dbReference>
<gene>
    <name evidence="4" type="primary">RvY_16713</name>
    <name evidence="4" type="synonym">RvY_16713.1</name>
    <name evidence="4" type="ORF">RvY_16713-1</name>
</gene>
<dbReference type="GO" id="GO:0008146">
    <property type="term" value="F:sulfotransferase activity"/>
    <property type="evidence" value="ECO:0007669"/>
    <property type="project" value="InterPro"/>
</dbReference>
<comment type="similarity">
    <text evidence="1">Belongs to the sulfotransferase 1 family.</text>
</comment>
<dbReference type="SUPFAM" id="SSF52540">
    <property type="entry name" value="P-loop containing nucleoside triphosphate hydrolases"/>
    <property type="match status" value="1"/>
</dbReference>
<keyword evidence="5" id="KW-1185">Reference proteome</keyword>
<comment type="caution">
    <text evidence="4">The sequence shown here is derived from an EMBL/GenBank/DDBJ whole genome shotgun (WGS) entry which is preliminary data.</text>
</comment>
<evidence type="ECO:0000259" key="3">
    <source>
        <dbReference type="Pfam" id="PF00685"/>
    </source>
</evidence>
<evidence type="ECO:0000256" key="2">
    <source>
        <dbReference type="ARBA" id="ARBA00022679"/>
    </source>
</evidence>
<evidence type="ECO:0000256" key="1">
    <source>
        <dbReference type="ARBA" id="ARBA00005771"/>
    </source>
</evidence>
<reference evidence="4 5" key="1">
    <citation type="journal article" date="2016" name="Nat. Commun.">
        <title>Extremotolerant tardigrade genome and improved radiotolerance of human cultured cells by tardigrade-unique protein.</title>
        <authorList>
            <person name="Hashimoto T."/>
            <person name="Horikawa D.D."/>
            <person name="Saito Y."/>
            <person name="Kuwahara H."/>
            <person name="Kozuka-Hata H."/>
            <person name="Shin-I T."/>
            <person name="Minakuchi Y."/>
            <person name="Ohishi K."/>
            <person name="Motoyama A."/>
            <person name="Aizu T."/>
            <person name="Enomoto A."/>
            <person name="Kondo K."/>
            <person name="Tanaka S."/>
            <person name="Hara Y."/>
            <person name="Koshikawa S."/>
            <person name="Sagara H."/>
            <person name="Miura T."/>
            <person name="Yokobori S."/>
            <person name="Miyagawa K."/>
            <person name="Suzuki Y."/>
            <person name="Kubo T."/>
            <person name="Oyama M."/>
            <person name="Kohara Y."/>
            <person name="Fujiyama A."/>
            <person name="Arakawa K."/>
            <person name="Katayama T."/>
            <person name="Toyoda A."/>
            <person name="Kunieda T."/>
        </authorList>
    </citation>
    <scope>NUCLEOTIDE SEQUENCE [LARGE SCALE GENOMIC DNA]</scope>
    <source>
        <strain evidence="4 5">YOKOZUNA-1</strain>
    </source>
</reference>
<dbReference type="EMBL" id="BDGG01000014">
    <property type="protein sequence ID" value="GAV06782.1"/>
    <property type="molecule type" value="Genomic_DNA"/>
</dbReference>
<dbReference type="Proteomes" id="UP000186922">
    <property type="component" value="Unassembled WGS sequence"/>
</dbReference>
<dbReference type="Gene3D" id="3.40.50.300">
    <property type="entry name" value="P-loop containing nucleotide triphosphate hydrolases"/>
    <property type="match status" value="1"/>
</dbReference>
<dbReference type="OrthoDB" id="205623at2759"/>
<keyword evidence="2" id="KW-0808">Transferase</keyword>